<feature type="region of interest" description="Disordered" evidence="1">
    <location>
        <begin position="162"/>
        <end position="257"/>
    </location>
</feature>
<feature type="compositionally biased region" description="Basic and acidic residues" evidence="1">
    <location>
        <begin position="348"/>
        <end position="360"/>
    </location>
</feature>
<organism evidence="2 3">
    <name type="scientific">Synechococcus phage S-WAM1</name>
    <dbReference type="NCBI Taxonomy" id="1815521"/>
    <lineage>
        <taxon>Viruses</taxon>
        <taxon>Duplodnaviria</taxon>
        <taxon>Heunggongvirae</taxon>
        <taxon>Uroviricota</taxon>
        <taxon>Caudoviricetes</taxon>
        <taxon>Pantevenvirales</taxon>
        <taxon>Kyanoviridae</taxon>
        <taxon>Sokavirus</taxon>
        <taxon>Sokavirus swam1</taxon>
    </lineage>
</organism>
<feature type="region of interest" description="Disordered" evidence="1">
    <location>
        <begin position="323"/>
        <end position="379"/>
    </location>
</feature>
<gene>
    <name evidence="2" type="ORF">P090810_167</name>
</gene>
<dbReference type="GeneID" id="30310120"/>
<name>A0A1D8KSI7_9CAUD</name>
<dbReference type="KEGG" id="vg:30310120"/>
<dbReference type="Proteomes" id="UP000204364">
    <property type="component" value="Segment"/>
</dbReference>
<evidence type="ECO:0000313" key="3">
    <source>
        <dbReference type="Proteomes" id="UP000204364"/>
    </source>
</evidence>
<dbReference type="EMBL" id="KU686210">
    <property type="protein sequence ID" value="AOV61640.1"/>
    <property type="molecule type" value="Genomic_DNA"/>
</dbReference>
<evidence type="ECO:0000313" key="2">
    <source>
        <dbReference type="EMBL" id="AOV61640.1"/>
    </source>
</evidence>
<feature type="compositionally biased region" description="Basic and acidic residues" evidence="1">
    <location>
        <begin position="323"/>
        <end position="334"/>
    </location>
</feature>
<proteinExistence type="predicted"/>
<sequence>MIMRCVNEGQEGPTRRLQAAVEKIIDIIESHEVVVEGYAGFPIEKALIDKNKSAFKDDRNIGRVITVGGNSMVITGKKSDGRYSVVGKKGEKTAKHPEDIGMNMQREHIDIEDLHQQMVEKYKGLDGKACWKGYKIGTPKTKKKGDKTVDNCVKEATAMAKRGHDETAIRNKIAKSTGGGKSADRATALADKPTYGNDKSAKQRSDLARKQRTDFRKTTSSSPGLHGYGHKSDDPKVKAKQAARGAQRGALTPNEKKSLNREEFEVFVQDIISDENFDTFTFEELHDICVEALMELDGEVLTEALEMIDDIDLLVERMDPKEIQRRRDQAKDRLSTGAAMKSAASKAKPAERDAGAEARQRLQSKSSDSSGSGRGEKLKAALKSAGKTVAKGAGYAAGAAGRAAKSAASNFKQGYERGSKGSNPGGTPKGGVESRPASSSSGGSSSGGGDANRVRLRDRIKSGIKKVVGGAARSISRGARNVARRMGEETTYSWRAELGISE</sequence>
<feature type="region of interest" description="Disordered" evidence="1">
    <location>
        <begin position="406"/>
        <end position="458"/>
    </location>
</feature>
<dbReference type="RefSeq" id="YP_009325156.1">
    <property type="nucleotide sequence ID" value="NC_031944.1"/>
</dbReference>
<keyword evidence="3" id="KW-1185">Reference proteome</keyword>
<reference evidence="2 3" key="1">
    <citation type="journal article" date="2016" name="Virology">
        <title>The genomic content and context of auxiliary metabolic genes in marine cyanomyoviruses.</title>
        <authorList>
            <person name="Crummett L.T."/>
            <person name="Puxty R.J."/>
            <person name="Weihe C."/>
            <person name="Marston M.F."/>
            <person name="Martiny J.B."/>
        </authorList>
    </citation>
    <scope>NUCLEOTIDE SEQUENCE [LARGE SCALE GENOMIC DNA]</scope>
    <source>
        <strain evidence="2">0810PA09</strain>
    </source>
</reference>
<dbReference type="OrthoDB" id="5152at10239"/>
<evidence type="ECO:0000256" key="1">
    <source>
        <dbReference type="SAM" id="MobiDB-lite"/>
    </source>
</evidence>
<feature type="compositionally biased region" description="Low complexity" evidence="1">
    <location>
        <begin position="338"/>
        <end position="347"/>
    </location>
</feature>
<accession>A0A1D8KSI7</accession>
<feature type="compositionally biased region" description="Basic and acidic residues" evidence="1">
    <location>
        <begin position="199"/>
        <end position="217"/>
    </location>
</feature>
<feature type="compositionally biased region" description="Low complexity" evidence="1">
    <location>
        <begin position="240"/>
        <end position="250"/>
    </location>
</feature>
<protein>
    <submittedName>
        <fullName evidence="2">Uncharacterized protein</fullName>
    </submittedName>
</protein>